<protein>
    <recommendedName>
        <fullName evidence="3">Lipoyl-binding domain-containing protein</fullName>
    </recommendedName>
</protein>
<dbReference type="GO" id="GO:0009249">
    <property type="term" value="P:protein lipoylation"/>
    <property type="evidence" value="ECO:0007669"/>
    <property type="project" value="TreeGrafter"/>
</dbReference>
<gene>
    <name evidence="4" type="ORF">S01H1_42481</name>
</gene>
<dbReference type="NCBIfam" id="NF002270">
    <property type="entry name" value="PRK01202.1"/>
    <property type="match status" value="1"/>
</dbReference>
<comment type="similarity">
    <text evidence="1">Belongs to the GcvH family.</text>
</comment>
<keyword evidence="2" id="KW-0450">Lipoyl</keyword>
<organism evidence="4">
    <name type="scientific">marine sediment metagenome</name>
    <dbReference type="NCBI Taxonomy" id="412755"/>
    <lineage>
        <taxon>unclassified sequences</taxon>
        <taxon>metagenomes</taxon>
        <taxon>ecological metagenomes</taxon>
    </lineage>
</organism>
<dbReference type="Gene3D" id="2.40.50.100">
    <property type="match status" value="1"/>
</dbReference>
<name>X0V6X5_9ZZZZ</name>
<dbReference type="InterPro" id="IPR033753">
    <property type="entry name" value="GCV_H/Fam206"/>
</dbReference>
<dbReference type="PANTHER" id="PTHR11715">
    <property type="entry name" value="GLYCINE CLEAVAGE SYSTEM H PROTEIN"/>
    <property type="match status" value="1"/>
</dbReference>
<dbReference type="InterPro" id="IPR000089">
    <property type="entry name" value="Biotin_lipoyl"/>
</dbReference>
<accession>X0V6X5</accession>
<dbReference type="NCBIfam" id="TIGR00527">
    <property type="entry name" value="gcvH"/>
    <property type="match status" value="1"/>
</dbReference>
<evidence type="ECO:0000313" key="4">
    <source>
        <dbReference type="EMBL" id="GAG07117.1"/>
    </source>
</evidence>
<dbReference type="HAMAP" id="MF_00272">
    <property type="entry name" value="GcvH"/>
    <property type="match status" value="1"/>
</dbReference>
<dbReference type="InterPro" id="IPR011053">
    <property type="entry name" value="Single_hybrid_motif"/>
</dbReference>
<reference evidence="4" key="1">
    <citation type="journal article" date="2014" name="Front. Microbiol.">
        <title>High frequency of phylogenetically diverse reductive dehalogenase-homologous genes in deep subseafloor sedimentary metagenomes.</title>
        <authorList>
            <person name="Kawai M."/>
            <person name="Futagami T."/>
            <person name="Toyoda A."/>
            <person name="Takaki Y."/>
            <person name="Nishi S."/>
            <person name="Hori S."/>
            <person name="Arai W."/>
            <person name="Tsubouchi T."/>
            <person name="Morono Y."/>
            <person name="Uchiyama I."/>
            <person name="Ito T."/>
            <person name="Fujiyama A."/>
            <person name="Inagaki F."/>
            <person name="Takami H."/>
        </authorList>
    </citation>
    <scope>NUCLEOTIDE SEQUENCE</scope>
    <source>
        <strain evidence="4">Expedition CK06-06</strain>
    </source>
</reference>
<dbReference type="CDD" id="cd06848">
    <property type="entry name" value="GCS_H"/>
    <property type="match status" value="1"/>
</dbReference>
<dbReference type="SUPFAM" id="SSF51230">
    <property type="entry name" value="Single hybrid motif"/>
    <property type="match status" value="1"/>
</dbReference>
<dbReference type="InterPro" id="IPR017453">
    <property type="entry name" value="GCV_H_sub"/>
</dbReference>
<proteinExistence type="inferred from homology"/>
<dbReference type="GO" id="GO:0005960">
    <property type="term" value="C:glycine cleavage complex"/>
    <property type="evidence" value="ECO:0007669"/>
    <property type="project" value="InterPro"/>
</dbReference>
<comment type="caution">
    <text evidence="4">The sequence shown here is derived from an EMBL/GenBank/DDBJ whole genome shotgun (WGS) entry which is preliminary data.</text>
</comment>
<dbReference type="PROSITE" id="PS50968">
    <property type="entry name" value="BIOTINYL_LIPOYL"/>
    <property type="match status" value="1"/>
</dbReference>
<evidence type="ECO:0000256" key="1">
    <source>
        <dbReference type="ARBA" id="ARBA00009249"/>
    </source>
</evidence>
<dbReference type="EMBL" id="BARS01027021">
    <property type="protein sequence ID" value="GAG07117.1"/>
    <property type="molecule type" value="Genomic_DNA"/>
</dbReference>
<evidence type="ECO:0000256" key="2">
    <source>
        <dbReference type="ARBA" id="ARBA00022823"/>
    </source>
</evidence>
<dbReference type="AlphaFoldDB" id="X0V6X5"/>
<dbReference type="GO" id="GO:0005829">
    <property type="term" value="C:cytosol"/>
    <property type="evidence" value="ECO:0007669"/>
    <property type="project" value="TreeGrafter"/>
</dbReference>
<dbReference type="Pfam" id="PF01597">
    <property type="entry name" value="GCV_H"/>
    <property type="match status" value="1"/>
</dbReference>
<dbReference type="GO" id="GO:0019464">
    <property type="term" value="P:glycine decarboxylation via glycine cleavage system"/>
    <property type="evidence" value="ECO:0007669"/>
    <property type="project" value="InterPro"/>
</dbReference>
<dbReference type="InterPro" id="IPR002930">
    <property type="entry name" value="GCV_H"/>
</dbReference>
<feature type="domain" description="Lipoyl-binding" evidence="3">
    <location>
        <begin position="22"/>
        <end position="104"/>
    </location>
</feature>
<dbReference type="PANTHER" id="PTHR11715:SF3">
    <property type="entry name" value="GLYCINE CLEAVAGE SYSTEM H PROTEIN-RELATED"/>
    <property type="match status" value="1"/>
</dbReference>
<sequence>MKIEKDCCYAETHEWVRVEGDLATAGITDYAQSQLSDVVYVELPEVGDAFDKGEVFAIVESVKTAADCYMPIGGEITEINEELSGSPEIVNEAAFGKGWFIQFIPSDLSESDDLMTPEEYQDHVAKEEGGG</sequence>
<evidence type="ECO:0000259" key="3">
    <source>
        <dbReference type="PROSITE" id="PS50968"/>
    </source>
</evidence>